<dbReference type="EMBL" id="CP033893">
    <property type="protein sequence ID" value="QDL33248.1"/>
    <property type="molecule type" value="Genomic_DNA"/>
</dbReference>
<dbReference type="Gene3D" id="1.10.3670.10">
    <property type="entry name" value="Putative xylanase like domain"/>
    <property type="match status" value="1"/>
</dbReference>
<reference evidence="1 2" key="1">
    <citation type="submission" date="2018-11" db="EMBL/GenBank/DDBJ databases">
        <title>The first complete genome of Serratia liquefaciens isolated from metalophyte plant revel distinctness adaptive mechanisms in an extreme habitat.</title>
        <authorList>
            <person name="Caneschi W.L."/>
            <person name="Sanchez A.B."/>
            <person name="Felestrino E.B."/>
            <person name="Assis R.A.B."/>
            <person name="Lemes C.G.C."/>
            <person name="Cordeiro I.F."/>
            <person name="Fonseca N.P."/>
            <person name="Villa M."/>
            <person name="Vieira I.T."/>
            <person name="Moraes L.A."/>
            <person name="Kamino L.H.Y."/>
            <person name="do Carmo F."/>
            <person name="Garcia C.M."/>
            <person name="Almeida N.F."/>
            <person name="Silva R.S."/>
            <person name="Ferro J.A."/>
            <person name="Ferro M.I.T."/>
            <person name="Varani A.M."/>
            <person name="Ferreira R.M."/>
            <person name="dos Santos V.L."/>
            <person name="Silva U.C."/>
            <person name="Setubal J.C."/>
            <person name="Moreira L.M."/>
        </authorList>
    </citation>
    <scope>NUCLEOTIDE SEQUENCE [LARGE SCALE GENOMIC DNA]</scope>
    <source>
        <strain evidence="1 2">FG3</strain>
    </source>
</reference>
<dbReference type="InterPro" id="IPR010846">
    <property type="entry name" value="AmiA-like"/>
</dbReference>
<name>A0A515CYK5_SERLI</name>
<gene>
    <name evidence="1" type="ORF">EGO53_16190</name>
</gene>
<dbReference type="AlphaFoldDB" id="A0A515CYK5"/>
<organism evidence="1 2">
    <name type="scientific">Serratia liquefaciens</name>
    <dbReference type="NCBI Taxonomy" id="614"/>
    <lineage>
        <taxon>Bacteria</taxon>
        <taxon>Pseudomonadati</taxon>
        <taxon>Pseudomonadota</taxon>
        <taxon>Gammaproteobacteria</taxon>
        <taxon>Enterobacterales</taxon>
        <taxon>Yersiniaceae</taxon>
        <taxon>Serratia</taxon>
    </lineage>
</organism>
<evidence type="ECO:0000313" key="1">
    <source>
        <dbReference type="EMBL" id="QDL33248.1"/>
    </source>
</evidence>
<protein>
    <submittedName>
        <fullName evidence="1">DUF1460 domain-containing protein</fullName>
    </submittedName>
</protein>
<dbReference type="Proteomes" id="UP000317572">
    <property type="component" value="Chromosome"/>
</dbReference>
<dbReference type="SUPFAM" id="SSF54001">
    <property type="entry name" value="Cysteine proteinases"/>
    <property type="match status" value="1"/>
</dbReference>
<dbReference type="PROSITE" id="PS51257">
    <property type="entry name" value="PROKAR_LIPOPROTEIN"/>
    <property type="match status" value="1"/>
</dbReference>
<proteinExistence type="predicted"/>
<evidence type="ECO:0000313" key="2">
    <source>
        <dbReference type="Proteomes" id="UP000317572"/>
    </source>
</evidence>
<dbReference type="STRING" id="614.XJ20_17040"/>
<dbReference type="InterPro" id="IPR038765">
    <property type="entry name" value="Papain-like_cys_pep_sf"/>
</dbReference>
<dbReference type="Gene3D" id="2.30.260.10">
    <property type="entry name" value="putative xylanase like domain"/>
    <property type="match status" value="1"/>
</dbReference>
<sequence length="278" mass="30939">MYKVVSMILAIALSGCADKIPVGQTPEPITTPPADLKASMDNDTLNKLNELFALRAKATPEQRQDNGRMIDLLSRPFLGTPYVANRLIGSQTTPEELVIDFRGLDCFTYIDYVDALRQANSQADFVQRLIQIRYANGDISFLKRKHFFTDWSHQAKTNVTDVTATLSPHTVTLVKNLNQKSDGSSYLPGLKNVRRSITYLPSEAIDDKVLARLHTGDYIGIYTNLAGLDVTHTGIYIMTENGPVLRNASSRKENMQVVDSPFMEYVQATPGIVVLRAK</sequence>
<dbReference type="RefSeq" id="WP_142815705.1">
    <property type="nucleotide sequence ID" value="NZ_CP033893.1"/>
</dbReference>
<accession>A0A515CYK5</accession>
<dbReference type="Pfam" id="PF07313">
    <property type="entry name" value="AmiA-like"/>
    <property type="match status" value="1"/>
</dbReference>